<proteinExistence type="predicted"/>
<dbReference type="EMBL" id="JBHSAM010000034">
    <property type="protein sequence ID" value="MFC4102876.1"/>
    <property type="molecule type" value="Genomic_DNA"/>
</dbReference>
<evidence type="ECO:0000313" key="4">
    <source>
        <dbReference type="Proteomes" id="UP001595715"/>
    </source>
</evidence>
<reference evidence="4" key="1">
    <citation type="journal article" date="2019" name="Int. J. Syst. Evol. Microbiol.">
        <title>The Global Catalogue of Microorganisms (GCM) 10K type strain sequencing project: providing services to taxonomists for standard genome sequencing and annotation.</title>
        <authorList>
            <consortium name="The Broad Institute Genomics Platform"/>
            <consortium name="The Broad Institute Genome Sequencing Center for Infectious Disease"/>
            <person name="Wu L."/>
            <person name="Ma J."/>
        </authorList>
    </citation>
    <scope>NUCLEOTIDE SEQUENCE [LARGE SCALE GENOMIC DNA]</scope>
    <source>
        <strain evidence="4">IBRC-M 10987</strain>
    </source>
</reference>
<evidence type="ECO:0000259" key="2">
    <source>
        <dbReference type="Pfam" id="PF04492"/>
    </source>
</evidence>
<dbReference type="InterPro" id="IPR036388">
    <property type="entry name" value="WH-like_DNA-bd_sf"/>
</dbReference>
<comment type="caution">
    <text evidence="3">The sequence shown here is derived from an EMBL/GenBank/DDBJ whole genome shotgun (WGS) entry which is preliminary data.</text>
</comment>
<feature type="region of interest" description="Disordered" evidence="1">
    <location>
        <begin position="273"/>
        <end position="298"/>
    </location>
</feature>
<feature type="compositionally biased region" description="Basic and acidic residues" evidence="1">
    <location>
        <begin position="276"/>
        <end position="298"/>
    </location>
</feature>
<dbReference type="RefSeq" id="WP_377721479.1">
    <property type="nucleotide sequence ID" value="NZ_JBHSAM010000034.1"/>
</dbReference>
<protein>
    <submittedName>
        <fullName evidence="3">Replication protein</fullName>
    </submittedName>
</protein>
<accession>A0ABV8KA54</accession>
<dbReference type="InterPro" id="IPR006497">
    <property type="entry name" value="Phage_lambda_VrpO_N"/>
</dbReference>
<dbReference type="Gene3D" id="1.10.10.10">
    <property type="entry name" value="Winged helix-like DNA-binding domain superfamily/Winged helix DNA-binding domain"/>
    <property type="match status" value="1"/>
</dbReference>
<evidence type="ECO:0000313" key="3">
    <source>
        <dbReference type="EMBL" id="MFC4102876.1"/>
    </source>
</evidence>
<feature type="domain" description="Bacteriophage lambda Replication protein O N-terminal" evidence="2">
    <location>
        <begin position="5"/>
        <end position="102"/>
    </location>
</feature>
<evidence type="ECO:0000256" key="1">
    <source>
        <dbReference type="SAM" id="MobiDB-lite"/>
    </source>
</evidence>
<gene>
    <name evidence="3" type="ORF">ACFOZ8_24960</name>
</gene>
<dbReference type="Proteomes" id="UP001595715">
    <property type="component" value="Unassembled WGS sequence"/>
</dbReference>
<keyword evidence="4" id="KW-1185">Reference proteome</keyword>
<sequence length="298" mass="34270">MANPQPDKHTRIANELMDIVPFYQFNGSQLRIIIVVWRNTYGWNRKDHDLSLSFIHERTRLSEGTVKKEISLLIKANVLVVTQKATKTSARRLAFNKNYEAWTIPKSGDDMENFWDYEGSDCTPPIEGEEGSDCTPPEGSDCTPQVATMRGPIAPPKKDILLKTSFKDNVDLFEIFYSTYPRRVSRQAAEKAWKKLAKEPAFNPELIIRNTKNFAKTCELIGTQKHFIPHPSTYLNQKRFEDYHEVDPEGIMKERAPALSKFDQDKLLLQQMYEEATGREGDGSSEDVRDHPLELPEF</sequence>
<name>A0ABV8KA54_9BACL</name>
<dbReference type="Pfam" id="PF04492">
    <property type="entry name" value="Phage_rep_O"/>
    <property type="match status" value="1"/>
</dbReference>
<organism evidence="3 4">
    <name type="scientific">Paenibacillus xanthanilyticus</name>
    <dbReference type="NCBI Taxonomy" id="1783531"/>
    <lineage>
        <taxon>Bacteria</taxon>
        <taxon>Bacillati</taxon>
        <taxon>Bacillota</taxon>
        <taxon>Bacilli</taxon>
        <taxon>Bacillales</taxon>
        <taxon>Paenibacillaceae</taxon>
        <taxon>Paenibacillus</taxon>
    </lineage>
</organism>